<dbReference type="EMBL" id="QRHA01000001">
    <property type="protein sequence ID" value="RDV29310.1"/>
    <property type="molecule type" value="Genomic_DNA"/>
</dbReference>
<dbReference type="PIRSF" id="PIRSF028756">
    <property type="entry name" value="PPK2_prd"/>
    <property type="match status" value="1"/>
</dbReference>
<dbReference type="PANTHER" id="PTHR34383:SF3">
    <property type="entry name" value="POLYPHOSPHATE:AMP PHOSPHOTRANSFERASE"/>
    <property type="match status" value="1"/>
</dbReference>
<evidence type="ECO:0000256" key="2">
    <source>
        <dbReference type="ARBA" id="ARBA00022679"/>
    </source>
</evidence>
<keyword evidence="3 5" id="KW-0418">Kinase</keyword>
<proteinExistence type="inferred from homology"/>
<dbReference type="SUPFAM" id="SSF52540">
    <property type="entry name" value="P-loop containing nucleoside triphosphate hydrolases"/>
    <property type="match status" value="1"/>
</dbReference>
<dbReference type="InterPro" id="IPR016898">
    <property type="entry name" value="Polyphosphate_phosphotransfera"/>
</dbReference>
<sequence length="276" mass="32427">MSEEQQAPLLCHRNLSVQHGCDFPSLQDKSEYKKQLKLWQKRLLHVQQAYYHQKRRAIIVFEGWDASGKGGAIRRVTEHLDPRGYQVHPIGPPSKEEQGRHYLYRFQTRLPLPGSLCLFDRSYYGRVLVERVDSLVTVDAWQRAYREINEFERLLIDDGVKIIKLFLHISAGEQLKRFEERLHNPHKRWKLTSEDLVNRAKRDQYIEATDQMFALTDTFQAPWQLIPAEHKWFARVEVLKTLVSRLSEGVTVEPPPIDERVVAMAESQLGIRRPHN</sequence>
<dbReference type="PANTHER" id="PTHR34383">
    <property type="entry name" value="POLYPHOSPHATE:AMP PHOSPHOTRANSFERASE-RELATED"/>
    <property type="match status" value="1"/>
</dbReference>
<dbReference type="RefSeq" id="WP_115591600.1">
    <property type="nucleotide sequence ID" value="NZ_QRHA01000001.1"/>
</dbReference>
<dbReference type="OrthoDB" id="9775224at2"/>
<dbReference type="InterPro" id="IPR022488">
    <property type="entry name" value="PPK2-related"/>
</dbReference>
<feature type="domain" description="Polyphosphate kinase-2-related" evidence="4">
    <location>
        <begin position="28"/>
        <end position="247"/>
    </location>
</feature>
<accession>A0A3D8MFC5</accession>
<dbReference type="Proteomes" id="UP000256561">
    <property type="component" value="Unassembled WGS sequence"/>
</dbReference>
<evidence type="ECO:0000259" key="4">
    <source>
        <dbReference type="Pfam" id="PF03976"/>
    </source>
</evidence>
<gene>
    <name evidence="5" type="ORF">DXV75_02335</name>
</gene>
<dbReference type="InterPro" id="IPR027417">
    <property type="entry name" value="P-loop_NTPase"/>
</dbReference>
<evidence type="ECO:0000256" key="1">
    <source>
        <dbReference type="ARBA" id="ARBA00009924"/>
    </source>
</evidence>
<dbReference type="AlphaFoldDB" id="A0A3D8MFC5"/>
<reference evidence="6" key="1">
    <citation type="submission" date="2018-08" db="EMBL/GenBank/DDBJ databases">
        <authorList>
            <person name="Zhang J."/>
            <person name="Du Z.-J."/>
        </authorList>
    </citation>
    <scope>NUCLEOTIDE SEQUENCE [LARGE SCALE GENOMIC DNA]</scope>
    <source>
        <strain evidence="6">KCTC 52655</strain>
    </source>
</reference>
<evidence type="ECO:0000313" key="6">
    <source>
        <dbReference type="Proteomes" id="UP000256561"/>
    </source>
</evidence>
<dbReference type="GO" id="GO:0008976">
    <property type="term" value="F:polyphosphate kinase activity"/>
    <property type="evidence" value="ECO:0007669"/>
    <property type="project" value="InterPro"/>
</dbReference>
<keyword evidence="6" id="KW-1185">Reference proteome</keyword>
<dbReference type="Pfam" id="PF03976">
    <property type="entry name" value="PPK2"/>
    <property type="match status" value="1"/>
</dbReference>
<dbReference type="Gene3D" id="3.40.50.300">
    <property type="entry name" value="P-loop containing nucleotide triphosphate hydrolases"/>
    <property type="match status" value="1"/>
</dbReference>
<comment type="caution">
    <text evidence="5">The sequence shown here is derived from an EMBL/GenBank/DDBJ whole genome shotgun (WGS) entry which is preliminary data.</text>
</comment>
<evidence type="ECO:0000256" key="3">
    <source>
        <dbReference type="ARBA" id="ARBA00022777"/>
    </source>
</evidence>
<comment type="similarity">
    <text evidence="1">Belongs to the polyphosphate kinase 2 (PPK2) family. Class I subfamily.</text>
</comment>
<keyword evidence="2" id="KW-0808">Transferase</keyword>
<organism evidence="5 6">
    <name type="scientific">Alteromonas aestuariivivens</name>
    <dbReference type="NCBI Taxonomy" id="1938339"/>
    <lineage>
        <taxon>Bacteria</taxon>
        <taxon>Pseudomonadati</taxon>
        <taxon>Pseudomonadota</taxon>
        <taxon>Gammaproteobacteria</taxon>
        <taxon>Alteromonadales</taxon>
        <taxon>Alteromonadaceae</taxon>
        <taxon>Alteromonas/Salinimonas group</taxon>
        <taxon>Alteromonas</taxon>
    </lineage>
</organism>
<protein>
    <submittedName>
        <fullName evidence="5">Polyphosphate kinase</fullName>
    </submittedName>
</protein>
<evidence type="ECO:0000313" key="5">
    <source>
        <dbReference type="EMBL" id="RDV29310.1"/>
    </source>
</evidence>
<name>A0A3D8MFC5_9ALTE</name>